<evidence type="ECO:0000313" key="2">
    <source>
        <dbReference type="Proteomes" id="UP000195273"/>
    </source>
</evidence>
<reference evidence="1 2" key="1">
    <citation type="submission" date="2017-05" db="EMBL/GenBank/DDBJ databases">
        <title>Genome Sequence of Loktanella vestfoldensis Strain SMR4r Isolated from a Culture of the Diatom Skeletonema marinoi.</title>
        <authorList>
            <person name="Topel M."/>
            <person name="Pinder M.I.M."/>
            <person name="Johansson O.N."/>
            <person name="Kourtchenko O."/>
            <person name="Godhe A."/>
            <person name="Clarke A.K."/>
        </authorList>
    </citation>
    <scope>NUCLEOTIDE SEQUENCE [LARGE SCALE GENOMIC DNA]</scope>
    <source>
        <strain evidence="1 2">SMR4r</strain>
    </source>
</reference>
<organism evidence="1 2">
    <name type="scientific">Yoonia vestfoldensis</name>
    <dbReference type="NCBI Taxonomy" id="245188"/>
    <lineage>
        <taxon>Bacteria</taxon>
        <taxon>Pseudomonadati</taxon>
        <taxon>Pseudomonadota</taxon>
        <taxon>Alphaproteobacteria</taxon>
        <taxon>Rhodobacterales</taxon>
        <taxon>Paracoccaceae</taxon>
        <taxon>Yoonia</taxon>
    </lineage>
</organism>
<name>A0A1Y0EHB4_9RHOB</name>
<dbReference type="Proteomes" id="UP000195273">
    <property type="component" value="Chromosome"/>
</dbReference>
<dbReference type="RefSeq" id="WP_157898275.1">
    <property type="nucleotide sequence ID" value="NZ_CP021431.1"/>
</dbReference>
<keyword evidence="2" id="KW-1185">Reference proteome</keyword>
<gene>
    <name evidence="1" type="ORF">LOKVESSMR4R_03729</name>
</gene>
<accession>A0A1Y0EHB4</accession>
<sequence>MSNICPFPQHAGHMAAAIAVTLAPNTSTPQQRMMAWAALKTARGETMHQSRLARMRVQPHDVDAIHHPALIGGAA</sequence>
<dbReference type="AlphaFoldDB" id="A0A1Y0EHB4"/>
<evidence type="ECO:0000313" key="1">
    <source>
        <dbReference type="EMBL" id="ARU02995.1"/>
    </source>
</evidence>
<dbReference type="EMBL" id="CP021431">
    <property type="protein sequence ID" value="ARU02995.1"/>
    <property type="molecule type" value="Genomic_DNA"/>
</dbReference>
<dbReference type="OrthoDB" id="7877224at2"/>
<protein>
    <submittedName>
        <fullName evidence="1">Uncharacterized protein</fullName>
    </submittedName>
</protein>
<proteinExistence type="predicted"/>
<dbReference type="KEGG" id="lvs:LOKVESSMR4R_03729"/>